<reference evidence="1" key="1">
    <citation type="submission" date="2022-07" db="EMBL/GenBank/DDBJ databases">
        <title>Genome Sequence of Phlebia brevispora.</title>
        <authorList>
            <person name="Buettner E."/>
        </authorList>
    </citation>
    <scope>NUCLEOTIDE SEQUENCE</scope>
    <source>
        <strain evidence="1">MPL23</strain>
    </source>
</reference>
<dbReference type="EMBL" id="JANHOG010000263">
    <property type="protein sequence ID" value="KAJ3556187.1"/>
    <property type="molecule type" value="Genomic_DNA"/>
</dbReference>
<dbReference type="Proteomes" id="UP001148662">
    <property type="component" value="Unassembled WGS sequence"/>
</dbReference>
<keyword evidence="2" id="KW-1185">Reference proteome</keyword>
<accession>A0ACC1T9N4</accession>
<proteinExistence type="predicted"/>
<protein>
    <submittedName>
        <fullName evidence="1">Uncharacterized protein</fullName>
    </submittedName>
</protein>
<evidence type="ECO:0000313" key="2">
    <source>
        <dbReference type="Proteomes" id="UP001148662"/>
    </source>
</evidence>
<gene>
    <name evidence="1" type="ORF">NM688_g2165</name>
</gene>
<comment type="caution">
    <text evidence="1">The sequence shown here is derived from an EMBL/GenBank/DDBJ whole genome shotgun (WGS) entry which is preliminary data.</text>
</comment>
<evidence type="ECO:0000313" key="1">
    <source>
        <dbReference type="EMBL" id="KAJ3556187.1"/>
    </source>
</evidence>
<sequence length="565" mass="63668">MSSNQPSQRGQNLPHLADIKARGANRSTKVAGKLKVLPDQPEPVVPVDKVEPPPPPRRDELESSATAEESEEDEGEEATTEDTEDVEVNRACLLSAYLLSESPSVCQVYNQIDRIPAGTARRDALRLTKKKAKSLPRVTAYATASSYRFPELMRFFNARKPSYHTAPRIIDEVIYTPYVYEPPSSRHVHFNQSRQASEADSEVTAQAHTGDLLGVPELVPGESIPGRIEASTTPDSNGVVRQKKKSKFEEMPTVAEIFLFEYGTVVIWGMTEAEEKRFLSSIKRFEVDKLPSEDVEMEDLNYYYANYSRTKLSLSHALSQSVKISLFEELISSTIDETKDIPEIISETGKINMPHKEIMRKIGELFLLRTNINSVGSVLDSPVSHPPPICIFASRVLDEGTYPDLQPLYDAARSYLEIPQRINLLNARVEVLQDMLQLLKETVSSRHAERLETIVIWLIVVEIGLGIITILHLYHTIVYVLVDTTSFLPLFLPRCCCFPAARKARRSCQTAALRALLVNRAYRGIYHGRQFWDWQFSPPYFLLGIIDPSMQASVKQLRNTPGATY</sequence>
<organism evidence="1 2">
    <name type="scientific">Phlebia brevispora</name>
    <dbReference type="NCBI Taxonomy" id="194682"/>
    <lineage>
        <taxon>Eukaryota</taxon>
        <taxon>Fungi</taxon>
        <taxon>Dikarya</taxon>
        <taxon>Basidiomycota</taxon>
        <taxon>Agaricomycotina</taxon>
        <taxon>Agaricomycetes</taxon>
        <taxon>Polyporales</taxon>
        <taxon>Meruliaceae</taxon>
        <taxon>Phlebia</taxon>
    </lineage>
</organism>
<name>A0ACC1T9N4_9APHY</name>